<evidence type="ECO:0000256" key="7">
    <source>
        <dbReference type="ARBA" id="ARBA00023180"/>
    </source>
</evidence>
<keyword evidence="3" id="KW-0964">Secreted</keyword>
<comment type="function">
    <text evidence="8">May be a cell surface adhesion protein.</text>
</comment>
<feature type="domain" description="FAS1" evidence="11">
    <location>
        <begin position="58"/>
        <end position="213"/>
    </location>
</feature>
<evidence type="ECO:0000313" key="12">
    <source>
        <dbReference type="EMBL" id="CAA7388109.1"/>
    </source>
</evidence>
<dbReference type="InterPro" id="IPR000782">
    <property type="entry name" value="FAS1_domain"/>
</dbReference>
<dbReference type="PANTHER" id="PTHR32499:SF3">
    <property type="entry name" value="FASCICLIN-LIKE ARABINOGALACTAN PROTEIN 16"/>
    <property type="match status" value="1"/>
</dbReference>
<accession>A0A7I8JWF1</accession>
<evidence type="ECO:0000256" key="6">
    <source>
        <dbReference type="ARBA" id="ARBA00022974"/>
    </source>
</evidence>
<dbReference type="SMART" id="SM00554">
    <property type="entry name" value="FAS1"/>
    <property type="match status" value="2"/>
</dbReference>
<dbReference type="GO" id="GO:0005576">
    <property type="term" value="C:extracellular region"/>
    <property type="evidence" value="ECO:0007669"/>
    <property type="project" value="UniProtKB-SubCell"/>
</dbReference>
<dbReference type="InterPro" id="IPR044654">
    <property type="entry name" value="FLA15/16/17/18"/>
</dbReference>
<gene>
    <name evidence="12" type="ORF">SI8410_01000411</name>
</gene>
<proteinExistence type="inferred from homology"/>
<dbReference type="Pfam" id="PF02469">
    <property type="entry name" value="Fasciclin"/>
    <property type="match status" value="2"/>
</dbReference>
<dbReference type="SUPFAM" id="SSF82153">
    <property type="entry name" value="FAS1 domain"/>
    <property type="match status" value="2"/>
</dbReference>
<protein>
    <recommendedName>
        <fullName evidence="11">FAS1 domain-containing protein</fullName>
    </recommendedName>
</protein>
<dbReference type="InterPro" id="IPR036378">
    <property type="entry name" value="FAS1_dom_sf"/>
</dbReference>
<dbReference type="Proteomes" id="UP000663760">
    <property type="component" value="Chromosome 1"/>
</dbReference>
<dbReference type="PANTHER" id="PTHR32499">
    <property type="entry name" value="FASCICLIN-LIKE ARABINOGALACTAN PROTEIN 16"/>
    <property type="match status" value="1"/>
</dbReference>
<feature type="region of interest" description="Disordered" evidence="9">
    <location>
        <begin position="241"/>
        <end position="260"/>
    </location>
</feature>
<evidence type="ECO:0000256" key="9">
    <source>
        <dbReference type="SAM" id="MobiDB-lite"/>
    </source>
</evidence>
<dbReference type="EMBL" id="LR746264">
    <property type="protein sequence ID" value="CAA7388109.1"/>
    <property type="molecule type" value="Genomic_DNA"/>
</dbReference>
<evidence type="ECO:0000256" key="10">
    <source>
        <dbReference type="SAM" id="SignalP"/>
    </source>
</evidence>
<organism evidence="12 13">
    <name type="scientific">Spirodela intermedia</name>
    <name type="common">Intermediate duckweed</name>
    <dbReference type="NCBI Taxonomy" id="51605"/>
    <lineage>
        <taxon>Eukaryota</taxon>
        <taxon>Viridiplantae</taxon>
        <taxon>Streptophyta</taxon>
        <taxon>Embryophyta</taxon>
        <taxon>Tracheophyta</taxon>
        <taxon>Spermatophyta</taxon>
        <taxon>Magnoliopsida</taxon>
        <taxon>Liliopsida</taxon>
        <taxon>Araceae</taxon>
        <taxon>Lemnoideae</taxon>
        <taxon>Spirodela</taxon>
    </lineage>
</organism>
<dbReference type="OrthoDB" id="286301at2759"/>
<evidence type="ECO:0000256" key="2">
    <source>
        <dbReference type="ARBA" id="ARBA00007843"/>
    </source>
</evidence>
<keyword evidence="4 10" id="KW-0732">Signal</keyword>
<reference evidence="12" key="1">
    <citation type="submission" date="2020-02" db="EMBL/GenBank/DDBJ databases">
        <authorList>
            <person name="Scholz U."/>
            <person name="Mascher M."/>
            <person name="Fiebig A."/>
        </authorList>
    </citation>
    <scope>NUCLEOTIDE SEQUENCE</scope>
</reference>
<feature type="signal peptide" evidence="10">
    <location>
        <begin position="1"/>
        <end position="22"/>
    </location>
</feature>
<evidence type="ECO:0000256" key="3">
    <source>
        <dbReference type="ARBA" id="ARBA00022525"/>
    </source>
</evidence>
<dbReference type="PROSITE" id="PS50213">
    <property type="entry name" value="FAS1"/>
    <property type="match status" value="2"/>
</dbReference>
<evidence type="ECO:0000256" key="1">
    <source>
        <dbReference type="ARBA" id="ARBA00004613"/>
    </source>
</evidence>
<evidence type="ECO:0000259" key="11">
    <source>
        <dbReference type="PROSITE" id="PS50213"/>
    </source>
</evidence>
<dbReference type="AlphaFoldDB" id="A0A7I8JWF1"/>
<keyword evidence="5" id="KW-0677">Repeat</keyword>
<dbReference type="FunFam" id="2.30.180.10:FF:000011">
    <property type="entry name" value="Fasciclin-like arabinogalactan protein 16"/>
    <property type="match status" value="1"/>
</dbReference>
<name>A0A7I8JWF1_SPIIN</name>
<dbReference type="Gene3D" id="2.30.180.10">
    <property type="entry name" value="FAS1 domain"/>
    <property type="match status" value="2"/>
</dbReference>
<feature type="domain" description="FAS1" evidence="11">
    <location>
        <begin position="297"/>
        <end position="425"/>
    </location>
</feature>
<keyword evidence="6" id="KW-0654">Proteoglycan</keyword>
<evidence type="ECO:0000313" key="13">
    <source>
        <dbReference type="Proteomes" id="UP000663760"/>
    </source>
</evidence>
<comment type="similarity">
    <text evidence="2">Belongs to the fasciclin-like AGP family.</text>
</comment>
<keyword evidence="7" id="KW-0325">Glycoprotein</keyword>
<feature type="chain" id="PRO_5029553351" description="FAS1 domain-containing protein" evidence="10">
    <location>
        <begin position="23"/>
        <end position="493"/>
    </location>
</feature>
<evidence type="ECO:0000256" key="5">
    <source>
        <dbReference type="ARBA" id="ARBA00022737"/>
    </source>
</evidence>
<evidence type="ECO:0000256" key="8">
    <source>
        <dbReference type="ARBA" id="ARBA00024686"/>
    </source>
</evidence>
<sequence length="493" mass="52550">MGSPQICGVALILLLTAAISTAASSSPALPSKKATFKPTLSTSATATGGGGGGGGGINSNSVLVALLDSQYTELAELVEKALLLPTLEDAVGRHNLTILAPRNEAMERELDTEFRRFLLEPGNLPSLQTLLLSHVLPSRILSSSWPLSSSGHRHRSLNPSHHLLLRSDQSPATERKTKQQQQQLQLQVDLAALVHPDAVVRPDGVIHGIDRLLVPRSVQEDFNRRRSLSAIAAVIPEGAPEVDPRTHRLKHPAPSVPAGAPPALPIADALAPGPALAPAPAPGPGGPRGHFHGMRQVKDFIHTLLQYGGYNEMADILVNLTSLATEMGRLVSEGYVITVLAPNDAAMAKLTADQLSEPGAPEQIMYYHLIPEYQTEESMYNAVRRFGKVRYDTLRFPHKVVAREADGSVKFGHGEGSAYLFDPDIYTDGRISVQGIDAVLFPPDEVPSSTVSPAVKKAPPAKAAAGPRRGRLMEAACGVLGALGQRSRYATCQ</sequence>
<keyword evidence="13" id="KW-1185">Reference proteome</keyword>
<evidence type="ECO:0000256" key="4">
    <source>
        <dbReference type="ARBA" id="ARBA00022729"/>
    </source>
</evidence>
<comment type="subcellular location">
    <subcellularLocation>
        <location evidence="1">Secreted</location>
    </subcellularLocation>
</comment>